<accession>A0A2X0L0P5</accession>
<dbReference type="GO" id="GO:0006383">
    <property type="term" value="P:transcription by RNA polymerase III"/>
    <property type="evidence" value="ECO:0007669"/>
    <property type="project" value="InterPro"/>
</dbReference>
<feature type="compositionally biased region" description="Acidic residues" evidence="6">
    <location>
        <begin position="361"/>
        <end position="384"/>
    </location>
</feature>
<evidence type="ECO:0000256" key="2">
    <source>
        <dbReference type="ARBA" id="ARBA00011038"/>
    </source>
</evidence>
<dbReference type="SUPFAM" id="SSF46785">
    <property type="entry name" value="Winged helix' DNA-binding domain"/>
    <property type="match status" value="1"/>
</dbReference>
<dbReference type="STRING" id="289078.A0A2X0L0P5"/>
<organism evidence="7 8">
    <name type="scientific">Microbotryum saponariae</name>
    <dbReference type="NCBI Taxonomy" id="289078"/>
    <lineage>
        <taxon>Eukaryota</taxon>
        <taxon>Fungi</taxon>
        <taxon>Dikarya</taxon>
        <taxon>Basidiomycota</taxon>
        <taxon>Pucciniomycotina</taxon>
        <taxon>Microbotryomycetes</taxon>
        <taxon>Microbotryales</taxon>
        <taxon>Microbotryaceae</taxon>
        <taxon>Microbotryum</taxon>
    </lineage>
</organism>
<evidence type="ECO:0000256" key="5">
    <source>
        <dbReference type="ARBA" id="ARBA00023242"/>
    </source>
</evidence>
<dbReference type="GO" id="GO:0005654">
    <property type="term" value="C:nucleoplasm"/>
    <property type="evidence" value="ECO:0007669"/>
    <property type="project" value="UniProtKB-ARBA"/>
</dbReference>
<feature type="compositionally biased region" description="Basic and acidic residues" evidence="6">
    <location>
        <begin position="385"/>
        <end position="394"/>
    </location>
</feature>
<feature type="compositionally biased region" description="Basic residues" evidence="6">
    <location>
        <begin position="395"/>
        <end position="408"/>
    </location>
</feature>
<feature type="compositionally biased region" description="Basic residues" evidence="6">
    <location>
        <begin position="329"/>
        <end position="355"/>
    </location>
</feature>
<dbReference type="InterPro" id="IPR016049">
    <property type="entry name" value="RNA_pol_Rpc34-like"/>
</dbReference>
<keyword evidence="8" id="KW-1185">Reference proteome</keyword>
<sequence>MAPIASTSKAPAAVKLTAAEKRLIEIGLAAPKGQITQAELLAKSNLTTQAVADAVNSILRKNLVQLLRTSTGSVEFRFIAKEEAKAMGAMDSDEKLVLDHIKDANNNGIWTKFLHNKTGLPRTTINKVLKTLEGRKVVKTVKSVKHPTRKIYMMSNVAPSVELTGGPWFTDNELDMEFVEALKKITLAYLTKQVRNPPRLKLRMSEEHQTDPLSSPHQTRPRSYKNKNAQPNELPRFPLWPVSASPRLPRVRDVLDYITESGIAVSVELNDEHVESLLELMIYEGTVERILVQTPADQGARRKKKDGAGKKRKRAMVSSDEENSDGGARRKKKTKSKKGFAGRRRATNGKARKRSRLDSTALDDDDDDDDDSDASADFDEDEERGSDADDDAGKSKRKKKVRTKKPLRQVKPEDDDASSVTNDSTSESSASDRDEDDEEEEERLAALRHQREGGVNDYVYRTIREYHPVIGWTDMPCGKCPVESFCCEPPRRFAQASAVSASRGSRRPGFLSSGRPKIGIELEGGMKGVGMIGGAGAAIGISTAKWGETKGVVGNGVAPVNPRDCQYFKKWLDF</sequence>
<feature type="compositionally biased region" description="Basic residues" evidence="6">
    <location>
        <begin position="301"/>
        <end position="315"/>
    </location>
</feature>
<evidence type="ECO:0000256" key="1">
    <source>
        <dbReference type="ARBA" id="ARBA00004123"/>
    </source>
</evidence>
<keyword evidence="4" id="KW-0804">Transcription</keyword>
<name>A0A2X0L0P5_9BASI</name>
<evidence type="ECO:0000256" key="4">
    <source>
        <dbReference type="ARBA" id="ARBA00023163"/>
    </source>
</evidence>
<feature type="compositionally biased region" description="Acidic residues" evidence="6">
    <location>
        <begin position="433"/>
        <end position="442"/>
    </location>
</feature>
<feature type="region of interest" description="Disordered" evidence="6">
    <location>
        <begin position="204"/>
        <end position="237"/>
    </location>
</feature>
<proteinExistence type="inferred from homology"/>
<reference evidence="8" key="1">
    <citation type="submission" date="2016-10" db="EMBL/GenBank/DDBJ databases">
        <authorList>
            <person name="Jeantristanb JTB J.-T."/>
            <person name="Ricardo R."/>
        </authorList>
    </citation>
    <scope>NUCLEOTIDE SEQUENCE [LARGE SCALE GENOMIC DNA]</scope>
</reference>
<dbReference type="InterPro" id="IPR007832">
    <property type="entry name" value="RNA_pol_Rpc34"/>
</dbReference>
<dbReference type="Pfam" id="PF05158">
    <property type="entry name" value="RNA_pol_Rpc34"/>
    <property type="match status" value="1"/>
</dbReference>
<comment type="subcellular location">
    <subcellularLocation>
        <location evidence="1">Nucleus</location>
    </subcellularLocation>
</comment>
<feature type="compositionally biased region" description="Low complexity" evidence="6">
    <location>
        <begin position="418"/>
        <end position="429"/>
    </location>
</feature>
<dbReference type="GO" id="GO:0005737">
    <property type="term" value="C:cytoplasm"/>
    <property type="evidence" value="ECO:0007669"/>
    <property type="project" value="UniProtKB-ARBA"/>
</dbReference>
<gene>
    <name evidence="7" type="ORF">BZ3500_MVSOF-1268-A1-R1_CHR9G10437</name>
</gene>
<dbReference type="Gene3D" id="1.10.10.10">
    <property type="entry name" value="Winged helix-like DNA-binding domain superfamily/Winged helix DNA-binding domain"/>
    <property type="match status" value="1"/>
</dbReference>
<keyword evidence="3" id="KW-0240">DNA-directed RNA polymerase</keyword>
<dbReference type="GO" id="GO:0005666">
    <property type="term" value="C:RNA polymerase III complex"/>
    <property type="evidence" value="ECO:0007669"/>
    <property type="project" value="InterPro"/>
</dbReference>
<feature type="region of interest" description="Disordered" evidence="6">
    <location>
        <begin position="296"/>
        <end position="449"/>
    </location>
</feature>
<dbReference type="Proteomes" id="UP000249723">
    <property type="component" value="Unassembled WGS sequence"/>
</dbReference>
<dbReference type="FunFam" id="1.10.10.10:FF:000116">
    <property type="entry name" value="DNA-directed RNA polymerase III subunit RPC6"/>
    <property type="match status" value="1"/>
</dbReference>
<evidence type="ECO:0000313" key="7">
    <source>
        <dbReference type="EMBL" id="SDA00091.1"/>
    </source>
</evidence>
<keyword evidence="5" id="KW-0539">Nucleus</keyword>
<evidence type="ECO:0000256" key="6">
    <source>
        <dbReference type="SAM" id="MobiDB-lite"/>
    </source>
</evidence>
<evidence type="ECO:0000313" key="8">
    <source>
        <dbReference type="Proteomes" id="UP000249723"/>
    </source>
</evidence>
<dbReference type="EMBL" id="FMWP01000107">
    <property type="protein sequence ID" value="SDA00091.1"/>
    <property type="molecule type" value="Genomic_DNA"/>
</dbReference>
<evidence type="ECO:0000256" key="3">
    <source>
        <dbReference type="ARBA" id="ARBA00022478"/>
    </source>
</evidence>
<dbReference type="OrthoDB" id="613763at2759"/>
<comment type="similarity">
    <text evidence="2">Belongs to the eukaryotic RPC34/RPC39 RNA polymerase subunit family.</text>
</comment>
<dbReference type="InterPro" id="IPR036390">
    <property type="entry name" value="WH_DNA-bd_sf"/>
</dbReference>
<dbReference type="InterPro" id="IPR036388">
    <property type="entry name" value="WH-like_DNA-bd_sf"/>
</dbReference>
<dbReference type="PANTHER" id="PTHR12780">
    <property type="entry name" value="RNA POLYMERASE III DNA DIRECTED , 39KD SUBUNIT-RELATED"/>
    <property type="match status" value="1"/>
</dbReference>
<protein>
    <submittedName>
        <fullName evidence="7">BZ3500_MvSof-1268-A1-R1_Chr9g10437 protein</fullName>
    </submittedName>
</protein>
<dbReference type="AlphaFoldDB" id="A0A2X0L0P5"/>